<comment type="caution">
    <text evidence="8">The sequence shown here is derived from an EMBL/GenBank/DDBJ whole genome shotgun (WGS) entry which is preliminary data.</text>
</comment>
<dbReference type="PIRSF" id="PIRSF028732">
    <property type="entry name" value="Alba"/>
    <property type="match status" value="1"/>
</dbReference>
<accession>A0A0M0BMA9</accession>
<name>A0A0M0BMA9_9ARCH</name>
<dbReference type="GO" id="GO:0003677">
    <property type="term" value="F:DNA binding"/>
    <property type="evidence" value="ECO:0007669"/>
    <property type="project" value="UniProtKB-KW"/>
</dbReference>
<evidence type="ECO:0000256" key="3">
    <source>
        <dbReference type="ARBA" id="ARBA00008018"/>
    </source>
</evidence>
<dbReference type="InterPro" id="IPR036882">
    <property type="entry name" value="Alba-like_dom_sf"/>
</dbReference>
<keyword evidence="5" id="KW-0963">Cytoplasm</keyword>
<dbReference type="GO" id="GO:0005737">
    <property type="term" value="C:cytoplasm"/>
    <property type="evidence" value="ECO:0007669"/>
    <property type="project" value="UniProtKB-SubCell"/>
</dbReference>
<evidence type="ECO:0000256" key="4">
    <source>
        <dbReference type="ARBA" id="ARBA00022454"/>
    </source>
</evidence>
<sequence>MNYVVACLTLFNAGAQDVRVRARGRHISKAVDIVEMLRRVFLKDILVADVTLGTEILTDRSGRESSVSTIGIKLAKPEQSV</sequence>
<comment type="similarity">
    <text evidence="3">Belongs to the histone-like Alba family.</text>
</comment>
<organism evidence="8 9">
    <name type="scientific">miscellaneous Crenarchaeota group-15 archaeon DG-45</name>
    <dbReference type="NCBI Taxonomy" id="1685127"/>
    <lineage>
        <taxon>Archaea</taxon>
        <taxon>Candidatus Bathyarchaeota</taxon>
        <taxon>MCG-15</taxon>
    </lineage>
</organism>
<evidence type="ECO:0000313" key="9">
    <source>
        <dbReference type="Proteomes" id="UP000037210"/>
    </source>
</evidence>
<evidence type="ECO:0000256" key="5">
    <source>
        <dbReference type="ARBA" id="ARBA00022490"/>
    </source>
</evidence>
<dbReference type="Proteomes" id="UP000037210">
    <property type="component" value="Unassembled WGS sequence"/>
</dbReference>
<reference evidence="8 9" key="1">
    <citation type="submission" date="2015-06" db="EMBL/GenBank/DDBJ databases">
        <title>New insights into the roles of widespread benthic archaea in carbon and nitrogen cycling.</title>
        <authorList>
            <person name="Lazar C.S."/>
            <person name="Baker B.J."/>
            <person name="Seitz K.W."/>
            <person name="Hyde A.S."/>
            <person name="Dick G.J."/>
            <person name="Hinrichs K.-U."/>
            <person name="Teske A.P."/>
        </authorList>
    </citation>
    <scope>NUCLEOTIDE SEQUENCE [LARGE SCALE GENOMIC DNA]</scope>
    <source>
        <strain evidence="8">DG-45</strain>
    </source>
</reference>
<dbReference type="GO" id="GO:0003723">
    <property type="term" value="F:RNA binding"/>
    <property type="evidence" value="ECO:0007669"/>
    <property type="project" value="InterPro"/>
</dbReference>
<dbReference type="EMBL" id="LFWZ01000064">
    <property type="protein sequence ID" value="KON29441.1"/>
    <property type="molecule type" value="Genomic_DNA"/>
</dbReference>
<evidence type="ECO:0000256" key="6">
    <source>
        <dbReference type="ARBA" id="ARBA00023125"/>
    </source>
</evidence>
<comment type="subcellular location">
    <subcellularLocation>
        <location evidence="1">Chromosome</location>
    </subcellularLocation>
    <subcellularLocation>
        <location evidence="2">Cytoplasm</location>
    </subcellularLocation>
</comment>
<dbReference type="InterPro" id="IPR013795">
    <property type="entry name" value="DNA/RNA-bd_Alba"/>
</dbReference>
<dbReference type="Pfam" id="PF01918">
    <property type="entry name" value="Alba"/>
    <property type="match status" value="1"/>
</dbReference>
<evidence type="ECO:0000256" key="1">
    <source>
        <dbReference type="ARBA" id="ARBA00004286"/>
    </source>
</evidence>
<gene>
    <name evidence="8" type="ORF">AC482_06485</name>
</gene>
<dbReference type="InterPro" id="IPR002775">
    <property type="entry name" value="DNA/RNA-bd_Alba-like"/>
</dbReference>
<evidence type="ECO:0000313" key="8">
    <source>
        <dbReference type="EMBL" id="KON29441.1"/>
    </source>
</evidence>
<proteinExistence type="inferred from homology"/>
<dbReference type="Gene3D" id="3.30.110.20">
    <property type="entry name" value="Alba-like domain"/>
    <property type="match status" value="1"/>
</dbReference>
<keyword evidence="6" id="KW-0238">DNA-binding</keyword>
<feature type="domain" description="DNA/RNA-binding protein Alba-like" evidence="7">
    <location>
        <begin position="1"/>
        <end position="48"/>
    </location>
</feature>
<dbReference type="AlphaFoldDB" id="A0A0M0BMA9"/>
<dbReference type="GO" id="GO:0005694">
    <property type="term" value="C:chromosome"/>
    <property type="evidence" value="ECO:0007669"/>
    <property type="project" value="UniProtKB-SubCell"/>
</dbReference>
<evidence type="ECO:0000259" key="7">
    <source>
        <dbReference type="Pfam" id="PF01918"/>
    </source>
</evidence>
<keyword evidence="4" id="KW-0158">Chromosome</keyword>
<protein>
    <recommendedName>
        <fullName evidence="7">DNA/RNA-binding protein Alba-like domain-containing protein</fullName>
    </recommendedName>
</protein>
<dbReference type="SUPFAM" id="SSF82704">
    <property type="entry name" value="AlbA-like"/>
    <property type="match status" value="1"/>
</dbReference>
<evidence type="ECO:0000256" key="2">
    <source>
        <dbReference type="ARBA" id="ARBA00004496"/>
    </source>
</evidence>